<keyword evidence="3" id="KW-1185">Reference proteome</keyword>
<protein>
    <submittedName>
        <fullName evidence="2">YchJ family protein</fullName>
    </submittedName>
</protein>
<evidence type="ECO:0000313" key="2">
    <source>
        <dbReference type="EMBL" id="MFC6592491.1"/>
    </source>
</evidence>
<evidence type="ECO:0000313" key="3">
    <source>
        <dbReference type="Proteomes" id="UP001596297"/>
    </source>
</evidence>
<dbReference type="EMBL" id="JBHSWD010000001">
    <property type="protein sequence ID" value="MFC6592491.1"/>
    <property type="molecule type" value="Genomic_DNA"/>
</dbReference>
<dbReference type="InterPro" id="IPR048469">
    <property type="entry name" value="YchJ-like_M"/>
</dbReference>
<dbReference type="Proteomes" id="UP001596297">
    <property type="component" value="Unassembled WGS sequence"/>
</dbReference>
<name>A0ABW1YED8_9DEIO</name>
<dbReference type="SUPFAM" id="SSF54427">
    <property type="entry name" value="NTF2-like"/>
    <property type="match status" value="1"/>
</dbReference>
<feature type="domain" description="YchJ-like middle NTF2-like" evidence="1">
    <location>
        <begin position="1"/>
        <end position="84"/>
    </location>
</feature>
<reference evidence="3" key="1">
    <citation type="journal article" date="2019" name="Int. J. Syst. Evol. Microbiol.">
        <title>The Global Catalogue of Microorganisms (GCM) 10K type strain sequencing project: providing services to taxonomists for standard genome sequencing and annotation.</title>
        <authorList>
            <consortium name="The Broad Institute Genomics Platform"/>
            <consortium name="The Broad Institute Genome Sequencing Center for Infectious Disease"/>
            <person name="Wu L."/>
            <person name="Ma J."/>
        </authorList>
    </citation>
    <scope>NUCLEOTIDE SEQUENCE [LARGE SCALE GENOMIC DNA]</scope>
    <source>
        <strain evidence="3">CGMCC 1.15772</strain>
    </source>
</reference>
<comment type="caution">
    <text evidence="2">The sequence shown here is derived from an EMBL/GenBank/DDBJ whole genome shotgun (WGS) entry which is preliminary data.</text>
</comment>
<dbReference type="InterPro" id="IPR032710">
    <property type="entry name" value="NTF2-like_dom_sf"/>
</dbReference>
<dbReference type="Gene3D" id="3.10.450.50">
    <property type="match status" value="1"/>
</dbReference>
<proteinExistence type="predicted"/>
<organism evidence="2 3">
    <name type="scientific">Deinococcus lacus</name>
    <dbReference type="NCBI Taxonomy" id="392561"/>
    <lineage>
        <taxon>Bacteria</taxon>
        <taxon>Thermotogati</taxon>
        <taxon>Deinococcota</taxon>
        <taxon>Deinococci</taxon>
        <taxon>Deinococcales</taxon>
        <taxon>Deinococcaceae</taxon>
        <taxon>Deinococcus</taxon>
    </lineage>
</organism>
<evidence type="ECO:0000259" key="1">
    <source>
        <dbReference type="Pfam" id="PF17775"/>
    </source>
</evidence>
<dbReference type="RefSeq" id="WP_380083521.1">
    <property type="nucleotide sequence ID" value="NZ_JBHSWD010000001.1"/>
</dbReference>
<accession>A0ABW1YED8</accession>
<gene>
    <name evidence="2" type="ORF">ACFP81_11125</name>
</gene>
<sequence length="98" mass="10998">MRSRYSAYALADADYVQATWHPDTCPATLDLADGTRYLGLRIHRAGPDTVEFTADLRGPGGERFKLREHSRFVQWQGRWVYLDALEEGQPSAGASTEP</sequence>
<dbReference type="Pfam" id="PF17775">
    <property type="entry name" value="YchJ_M-like"/>
    <property type="match status" value="1"/>
</dbReference>